<reference evidence="2 3" key="1">
    <citation type="submission" date="2017-09" db="EMBL/GenBank/DDBJ databases">
        <title>Depth-based differentiation of microbial function through sediment-hosted aquifers and enrichment of novel symbionts in the deep terrestrial subsurface.</title>
        <authorList>
            <person name="Probst A.J."/>
            <person name="Ladd B."/>
            <person name="Jarett J.K."/>
            <person name="Geller-Mcgrath D.E."/>
            <person name="Sieber C.M."/>
            <person name="Emerson J.B."/>
            <person name="Anantharaman K."/>
            <person name="Thomas B.C."/>
            <person name="Malmstrom R."/>
            <person name="Stieglmeier M."/>
            <person name="Klingl A."/>
            <person name="Woyke T."/>
            <person name="Ryan C.M."/>
            <person name="Banfield J.F."/>
        </authorList>
    </citation>
    <scope>NUCLEOTIDE SEQUENCE [LARGE SCALE GENOMIC DNA]</scope>
    <source>
        <strain evidence="2">CG10_big_fil_rev_8_21_14_0_10_32_10</strain>
    </source>
</reference>
<evidence type="ECO:0000313" key="3">
    <source>
        <dbReference type="Proteomes" id="UP000230214"/>
    </source>
</evidence>
<gene>
    <name evidence="2" type="ORF">COV24_00900</name>
</gene>
<keyword evidence="1" id="KW-0472">Membrane</keyword>
<name>A0A2H0RB69_UNCKA</name>
<feature type="transmembrane region" description="Helical" evidence="1">
    <location>
        <begin position="12"/>
        <end position="34"/>
    </location>
</feature>
<keyword evidence="1" id="KW-0812">Transmembrane</keyword>
<feature type="non-terminal residue" evidence="2">
    <location>
        <position position="112"/>
    </location>
</feature>
<sequence length="112" mass="12964">MKKVKQKQFFQLLVRGPAVISITLFIGLFVYLSFSKESASFHYADVESVQAQTTVCDEYQNNWSQVAHDAQHTGSTTDTFTLDYTKPFNQRIKINWRHAFQPDKVYPQVQAI</sequence>
<organism evidence="2 3">
    <name type="scientific">candidate division WWE3 bacterium CG10_big_fil_rev_8_21_14_0_10_32_10</name>
    <dbReference type="NCBI Taxonomy" id="1975090"/>
    <lineage>
        <taxon>Bacteria</taxon>
        <taxon>Katanobacteria</taxon>
    </lineage>
</organism>
<evidence type="ECO:0000313" key="2">
    <source>
        <dbReference type="EMBL" id="PIR43782.1"/>
    </source>
</evidence>
<protein>
    <submittedName>
        <fullName evidence="2">Uncharacterized protein</fullName>
    </submittedName>
</protein>
<dbReference type="AlphaFoldDB" id="A0A2H0RB69"/>
<evidence type="ECO:0000256" key="1">
    <source>
        <dbReference type="SAM" id="Phobius"/>
    </source>
</evidence>
<keyword evidence="1" id="KW-1133">Transmembrane helix</keyword>
<dbReference type="EMBL" id="PCXU01000011">
    <property type="protein sequence ID" value="PIR43782.1"/>
    <property type="molecule type" value="Genomic_DNA"/>
</dbReference>
<dbReference type="Proteomes" id="UP000230214">
    <property type="component" value="Unassembled WGS sequence"/>
</dbReference>
<proteinExistence type="predicted"/>
<comment type="caution">
    <text evidence="2">The sequence shown here is derived from an EMBL/GenBank/DDBJ whole genome shotgun (WGS) entry which is preliminary data.</text>
</comment>
<accession>A0A2H0RB69</accession>